<accession>A0A8K1CK95</accession>
<dbReference type="InterPro" id="IPR048627">
    <property type="entry name" value="Sec10_HB"/>
</dbReference>
<evidence type="ECO:0000256" key="5">
    <source>
        <dbReference type="SAM" id="MobiDB-lite"/>
    </source>
</evidence>
<dbReference type="InterPro" id="IPR048625">
    <property type="entry name" value="Sec10_N"/>
</dbReference>
<protein>
    <recommendedName>
        <fullName evidence="10">Exocyst complex component Sec10</fullName>
    </recommendedName>
</protein>
<dbReference type="GO" id="GO:0000145">
    <property type="term" value="C:exocyst"/>
    <property type="evidence" value="ECO:0007669"/>
    <property type="project" value="TreeGrafter"/>
</dbReference>
<reference evidence="8" key="1">
    <citation type="submission" date="2019-03" db="EMBL/GenBank/DDBJ databases">
        <title>Long read genome sequence of the mycoparasitic Pythium oligandrum ATCC 38472 isolated from sugarbeet rhizosphere.</title>
        <authorList>
            <person name="Gaulin E."/>
        </authorList>
    </citation>
    <scope>NUCLEOTIDE SEQUENCE</scope>
    <source>
        <strain evidence="8">ATCC 38472_TT</strain>
    </source>
</reference>
<sequence>MSSMRANGVHSEHLETLLNTWGAPGSTPYDAEAMIDELLANTWEAPALRRGSAQSTARIESFTQQTRSMNELQAVLADSIDRLLRHRQVISERIAALEKDNQKVASKFQDGLKAPEQLLTQICVQMEDLEERFTKVSSTAVVIGDKLATLDQERTRVLDTDEMMEALLALNDPTNKLTKSNNRLFNTLQDKTQLHEAARVIKKMLIFSTELSSPTISVAVNEIERLSQTIENDLLTEFSDAQENDNERIMRKCAESLIEYNDKEKVADRYVWNVMKDRLAKSMEMATVSSLDPIQDLELLYSKVFTICKEQFTVIEHVFPAIPCNSIRELLVERLFNDPAFGILSYLEQFLSARPLSTFASSDSMDNGSKASSGVNPDYVRLLGAAYERTCELAERIETLEVSHTQTTVASSVASSKHNAVYSPLSEATESTATADTSTGVGDRERMRLFLNLQLHSLFGSHRQRYFRTELDLLQQRYRDIFTQVRFPQPLVAVKAKGKASKDKDKDKSATAAGPNTSTTNLLTPTTTTTAGSNTAISTASSASSSSFEKDGVLVTPELTGMVYYETLLTISQNESVPTRYTNEMKAALARCDVILKDSEMRGELVTKLFSSFAAGYADEYLAKIAAMMNDVLQEAVVTPDSAKQFFTLLEQLLKRIAFIDEQFDALIAPAQTDSPTQLTICYESKRKCLEKLERSIATGLQQVFGVVEKYVAQLLATTQDKTDFIGSEANMSLSCSKACKKCIEYFQPLVRAICTVLMDENRDRFLIGLCTIFKDLYLQHLQKFKFDPDGACMLLRDVNAYRQIFRGYRHDAIDASFDILHEVANLYALPPENINSFVRDGKLATLSKQMLHDLIRRRWDYKTLGENKLQL</sequence>
<gene>
    <name evidence="8" type="ORF">Poli38472_009333</name>
</gene>
<evidence type="ECO:0008006" key="10">
    <source>
        <dbReference type="Google" id="ProtNLM"/>
    </source>
</evidence>
<evidence type="ECO:0000256" key="1">
    <source>
        <dbReference type="ARBA" id="ARBA00006572"/>
    </source>
</evidence>
<feature type="region of interest" description="Disordered" evidence="5">
    <location>
        <begin position="496"/>
        <end position="534"/>
    </location>
</feature>
<comment type="similarity">
    <text evidence="1">Belongs to the SEC10 family.</text>
</comment>
<evidence type="ECO:0000313" key="9">
    <source>
        <dbReference type="Proteomes" id="UP000794436"/>
    </source>
</evidence>
<dbReference type="Pfam" id="PF20667">
    <property type="entry name" value="Sec10_N"/>
    <property type="match status" value="1"/>
</dbReference>
<keyword evidence="2" id="KW-0813">Transport</keyword>
<feature type="compositionally biased region" description="Basic and acidic residues" evidence="5">
    <location>
        <begin position="500"/>
        <end position="509"/>
    </location>
</feature>
<feature type="domain" description="Exocyst complex component Sec10-like alpha-helical bundle" evidence="6">
    <location>
        <begin position="196"/>
        <end position="865"/>
    </location>
</feature>
<evidence type="ECO:0000256" key="3">
    <source>
        <dbReference type="ARBA" id="ARBA00022483"/>
    </source>
</evidence>
<keyword evidence="3" id="KW-0268">Exocytosis</keyword>
<evidence type="ECO:0000313" key="8">
    <source>
        <dbReference type="EMBL" id="TMW65166.1"/>
    </source>
</evidence>
<dbReference type="PANTHER" id="PTHR12100">
    <property type="entry name" value="SEC10"/>
    <property type="match status" value="1"/>
</dbReference>
<feature type="domain" description="Exocyst complex component Sec10 N-terminal" evidence="7">
    <location>
        <begin position="78"/>
        <end position="186"/>
    </location>
</feature>
<feature type="compositionally biased region" description="Low complexity" evidence="5">
    <location>
        <begin position="510"/>
        <end position="534"/>
    </location>
</feature>
<keyword evidence="9" id="KW-1185">Reference proteome</keyword>
<evidence type="ECO:0000259" key="7">
    <source>
        <dbReference type="Pfam" id="PF20667"/>
    </source>
</evidence>
<dbReference type="Proteomes" id="UP000794436">
    <property type="component" value="Unassembled WGS sequence"/>
</dbReference>
<evidence type="ECO:0000259" key="6">
    <source>
        <dbReference type="Pfam" id="PF07393"/>
    </source>
</evidence>
<proteinExistence type="inferred from homology"/>
<dbReference type="PANTHER" id="PTHR12100:SF0">
    <property type="entry name" value="EXOCYST COMPLEX COMPONENT 5"/>
    <property type="match status" value="1"/>
</dbReference>
<keyword evidence="4" id="KW-0175">Coiled coil</keyword>
<evidence type="ECO:0000256" key="2">
    <source>
        <dbReference type="ARBA" id="ARBA00022448"/>
    </source>
</evidence>
<dbReference type="Pfam" id="PF07393">
    <property type="entry name" value="Sec10_HB"/>
    <property type="match status" value="1"/>
</dbReference>
<dbReference type="OrthoDB" id="125856at2759"/>
<dbReference type="AlphaFoldDB" id="A0A8K1CK95"/>
<dbReference type="GO" id="GO:0006887">
    <property type="term" value="P:exocytosis"/>
    <property type="evidence" value="ECO:0007669"/>
    <property type="project" value="UniProtKB-KW"/>
</dbReference>
<dbReference type="GO" id="GO:0006893">
    <property type="term" value="P:Golgi to plasma membrane transport"/>
    <property type="evidence" value="ECO:0007669"/>
    <property type="project" value="TreeGrafter"/>
</dbReference>
<dbReference type="InterPro" id="IPR009976">
    <property type="entry name" value="Sec10-like"/>
</dbReference>
<evidence type="ECO:0000256" key="4">
    <source>
        <dbReference type="ARBA" id="ARBA00023054"/>
    </source>
</evidence>
<name>A0A8K1CK95_PYTOL</name>
<dbReference type="EMBL" id="SPLM01000038">
    <property type="protein sequence ID" value="TMW65166.1"/>
    <property type="molecule type" value="Genomic_DNA"/>
</dbReference>
<organism evidence="8 9">
    <name type="scientific">Pythium oligandrum</name>
    <name type="common">Mycoparasitic fungus</name>
    <dbReference type="NCBI Taxonomy" id="41045"/>
    <lineage>
        <taxon>Eukaryota</taxon>
        <taxon>Sar</taxon>
        <taxon>Stramenopiles</taxon>
        <taxon>Oomycota</taxon>
        <taxon>Peronosporomycetes</taxon>
        <taxon>Pythiales</taxon>
        <taxon>Pythiaceae</taxon>
        <taxon>Pythium</taxon>
    </lineage>
</organism>
<comment type="caution">
    <text evidence="8">The sequence shown here is derived from an EMBL/GenBank/DDBJ whole genome shotgun (WGS) entry which is preliminary data.</text>
</comment>